<evidence type="ECO:0000313" key="1">
    <source>
        <dbReference type="EMBL" id="GAI78054.1"/>
    </source>
</evidence>
<feature type="non-terminal residue" evidence="1">
    <location>
        <position position="69"/>
    </location>
</feature>
<gene>
    <name evidence="1" type="ORF">S12H4_20778</name>
</gene>
<dbReference type="EMBL" id="BARW01010581">
    <property type="protein sequence ID" value="GAI78054.1"/>
    <property type="molecule type" value="Genomic_DNA"/>
</dbReference>
<organism evidence="1">
    <name type="scientific">marine sediment metagenome</name>
    <dbReference type="NCBI Taxonomy" id="412755"/>
    <lineage>
        <taxon>unclassified sequences</taxon>
        <taxon>metagenomes</taxon>
        <taxon>ecological metagenomes</taxon>
    </lineage>
</organism>
<name>X1TDG2_9ZZZZ</name>
<protein>
    <submittedName>
        <fullName evidence="1">Uncharacterized protein</fullName>
    </submittedName>
</protein>
<dbReference type="AlphaFoldDB" id="X1TDG2"/>
<reference evidence="1" key="1">
    <citation type="journal article" date="2014" name="Front. Microbiol.">
        <title>High frequency of phylogenetically diverse reductive dehalogenase-homologous genes in deep subseafloor sedimentary metagenomes.</title>
        <authorList>
            <person name="Kawai M."/>
            <person name="Futagami T."/>
            <person name="Toyoda A."/>
            <person name="Takaki Y."/>
            <person name="Nishi S."/>
            <person name="Hori S."/>
            <person name="Arai W."/>
            <person name="Tsubouchi T."/>
            <person name="Morono Y."/>
            <person name="Uchiyama I."/>
            <person name="Ito T."/>
            <person name="Fujiyama A."/>
            <person name="Inagaki F."/>
            <person name="Takami H."/>
        </authorList>
    </citation>
    <scope>NUCLEOTIDE SEQUENCE</scope>
    <source>
        <strain evidence="1">Expedition CK06-06</strain>
    </source>
</reference>
<comment type="caution">
    <text evidence="1">The sequence shown here is derived from an EMBL/GenBank/DDBJ whole genome shotgun (WGS) entry which is preliminary data.</text>
</comment>
<sequence length="69" mass="8056">MSFLTNLSKIFKAPSPAREKRKVVKTRKVKVYHGRKAVISRQQIEEAKTRAREIILEAKDEAFKIKTRT</sequence>
<proteinExistence type="predicted"/>
<accession>X1TDG2</accession>